<dbReference type="RefSeq" id="WP_035959960.1">
    <property type="nucleotide sequence ID" value="NZ_BMEG01000005.1"/>
</dbReference>
<dbReference type="InterPro" id="IPR008514">
    <property type="entry name" value="T6SS_Hcp"/>
</dbReference>
<accession>A0A069P7T6</accession>
<name>A0A069P7T6_9BURK</name>
<dbReference type="Gene3D" id="2.30.110.20">
    <property type="entry name" value="Hcp1-like"/>
    <property type="match status" value="1"/>
</dbReference>
<protein>
    <submittedName>
        <fullName evidence="2">Hcp1 family type VI secretion system effector</fullName>
    </submittedName>
</protein>
<gene>
    <name evidence="2" type="ORF">BG57_09855</name>
    <name evidence="1" type="ORF">GCM10010985_36100</name>
</gene>
<comment type="caution">
    <text evidence="2">The sequence shown here is derived from an EMBL/GenBank/DDBJ whole genome shotgun (WGS) entry which is preliminary data.</text>
</comment>
<dbReference type="eggNOG" id="COG3157">
    <property type="taxonomic scope" value="Bacteria"/>
</dbReference>
<dbReference type="EMBL" id="BMEG01000005">
    <property type="protein sequence ID" value="GGD78400.1"/>
    <property type="molecule type" value="Genomic_DNA"/>
</dbReference>
<dbReference type="STRING" id="1071679.BG57_09855"/>
<reference evidence="2 3" key="2">
    <citation type="submission" date="2014-03" db="EMBL/GenBank/DDBJ databases">
        <title>Draft Genome Sequences of Four Burkholderia Strains.</title>
        <authorList>
            <person name="Liu X.Y."/>
            <person name="Li C.X."/>
            <person name="Xu J.H."/>
        </authorList>
    </citation>
    <scope>NUCLEOTIDE SEQUENCE [LARGE SCALE GENOMIC DNA]</scope>
    <source>
        <strain evidence="2 3">R27</strain>
    </source>
</reference>
<dbReference type="EMBL" id="JFHE01000002">
    <property type="protein sequence ID" value="KDR36700.1"/>
    <property type="molecule type" value="Genomic_DNA"/>
</dbReference>
<proteinExistence type="predicted"/>
<dbReference type="Proteomes" id="UP000597138">
    <property type="component" value="Unassembled WGS sequence"/>
</dbReference>
<dbReference type="PANTHER" id="PTHR36152">
    <property type="entry name" value="CYTOPLASMIC PROTEIN-RELATED"/>
    <property type="match status" value="1"/>
</dbReference>
<dbReference type="InterPro" id="IPR036624">
    <property type="entry name" value="Hcp1-lik_sf"/>
</dbReference>
<dbReference type="SUPFAM" id="SSF141452">
    <property type="entry name" value="Hcp1-like"/>
    <property type="match status" value="1"/>
</dbReference>
<keyword evidence="4" id="KW-1185">Reference proteome</keyword>
<dbReference type="InterPro" id="IPR053165">
    <property type="entry name" value="HSI-I_assembly_Hcp1"/>
</dbReference>
<evidence type="ECO:0000313" key="1">
    <source>
        <dbReference type="EMBL" id="GGD78400.1"/>
    </source>
</evidence>
<evidence type="ECO:0000313" key="4">
    <source>
        <dbReference type="Proteomes" id="UP000597138"/>
    </source>
</evidence>
<reference evidence="1" key="1">
    <citation type="journal article" date="2014" name="Int. J. Syst. Evol. Microbiol.">
        <title>Complete genome of a new Firmicutes species belonging to the dominant human colonic microbiota ('Ruminococcus bicirculans') reveals two chromosomes and a selective capacity to utilize plant glucans.</title>
        <authorList>
            <consortium name="NISC Comparative Sequencing Program"/>
            <person name="Wegmann U."/>
            <person name="Louis P."/>
            <person name="Goesmann A."/>
            <person name="Henrissat B."/>
            <person name="Duncan S.H."/>
            <person name="Flint H.J."/>
        </authorList>
    </citation>
    <scope>NUCLEOTIDE SEQUENCE</scope>
    <source>
        <strain evidence="1">CGMCC 1.11013</strain>
    </source>
</reference>
<dbReference type="Proteomes" id="UP000027439">
    <property type="component" value="Unassembled WGS sequence"/>
</dbReference>
<dbReference type="AlphaFoldDB" id="A0A069P7T6"/>
<dbReference type="PANTHER" id="PTHR36152:SF5">
    <property type="entry name" value="PROTEIN HCP1"/>
    <property type="match status" value="1"/>
</dbReference>
<evidence type="ECO:0000313" key="3">
    <source>
        <dbReference type="Proteomes" id="UP000027439"/>
    </source>
</evidence>
<dbReference type="OrthoDB" id="5066999at2"/>
<reference evidence="4" key="3">
    <citation type="journal article" date="2019" name="Int. J. Syst. Evol. Microbiol.">
        <title>The Global Catalogue of Microorganisms (GCM) 10K type strain sequencing project: providing services to taxonomists for standard genome sequencing and annotation.</title>
        <authorList>
            <consortium name="The Broad Institute Genomics Platform"/>
            <consortium name="The Broad Institute Genome Sequencing Center for Infectious Disease"/>
            <person name="Wu L."/>
            <person name="Ma J."/>
        </authorList>
    </citation>
    <scope>NUCLEOTIDE SEQUENCE [LARGE SCALE GENOMIC DNA]</scope>
    <source>
        <strain evidence="4">CGMCC 1.11013</strain>
    </source>
</reference>
<organism evidence="2 3">
    <name type="scientific">Caballeronia grimmiae</name>
    <dbReference type="NCBI Taxonomy" id="1071679"/>
    <lineage>
        <taxon>Bacteria</taxon>
        <taxon>Pseudomonadati</taxon>
        <taxon>Pseudomonadota</taxon>
        <taxon>Betaproteobacteria</taxon>
        <taxon>Burkholderiales</taxon>
        <taxon>Burkholderiaceae</taxon>
        <taxon>Caballeronia</taxon>
    </lineage>
</organism>
<reference evidence="1" key="4">
    <citation type="submission" date="2024-05" db="EMBL/GenBank/DDBJ databases">
        <authorList>
            <person name="Sun Q."/>
            <person name="Zhou Y."/>
        </authorList>
    </citation>
    <scope>NUCLEOTIDE SEQUENCE</scope>
    <source>
        <strain evidence="1">CGMCC 1.11013</strain>
    </source>
</reference>
<sequence length="155" mass="16994">MADIFLKIDGIQGESQEVGHVGEVEITSWAWKMHSDGRYLTGSGAGKATVEDMELTHMIDAASPNFMRYFLPGSAIPKAIITMRKAGTVPLDFHKFTLENVRITGVNPIGSDGTYIERVTLSFTKVKQEYLLQTAAGIKGGAITATFDLRENREV</sequence>
<evidence type="ECO:0000313" key="2">
    <source>
        <dbReference type="EMBL" id="KDR36700.1"/>
    </source>
</evidence>
<dbReference type="Pfam" id="PF05638">
    <property type="entry name" value="T6SS_HCP"/>
    <property type="match status" value="1"/>
</dbReference>